<protein>
    <submittedName>
        <fullName evidence="2">NAD(P)H-binding protein</fullName>
    </submittedName>
</protein>
<reference evidence="2 3" key="1">
    <citation type="journal article" date="2004" name="Extremophiles">
        <title>Halobacillus locisalis sp. nov., a halophilic bacterium isolated from a marine solar saltern of the Yellow Sea in Korea.</title>
        <authorList>
            <person name="Yoon J.H."/>
            <person name="Kang K.H."/>
            <person name="Oh T.K."/>
            <person name="Park Y.H."/>
        </authorList>
    </citation>
    <scope>NUCLEOTIDE SEQUENCE [LARGE SCALE GENOMIC DNA]</scope>
    <source>
        <strain evidence="2 3">KCTC 3788</strain>
    </source>
</reference>
<evidence type="ECO:0000313" key="3">
    <source>
        <dbReference type="Proteomes" id="UP000571017"/>
    </source>
</evidence>
<dbReference type="EMBL" id="JACEFG010000002">
    <property type="protein sequence ID" value="MBA2174950.1"/>
    <property type="molecule type" value="Genomic_DNA"/>
</dbReference>
<evidence type="ECO:0000313" key="2">
    <source>
        <dbReference type="EMBL" id="MBA2174950.1"/>
    </source>
</evidence>
<dbReference type="InterPro" id="IPR016040">
    <property type="entry name" value="NAD(P)-bd_dom"/>
</dbReference>
<proteinExistence type="predicted"/>
<dbReference type="Pfam" id="PF13460">
    <property type="entry name" value="NAD_binding_10"/>
    <property type="match status" value="1"/>
</dbReference>
<dbReference type="Proteomes" id="UP000571017">
    <property type="component" value="Unassembled WGS sequence"/>
</dbReference>
<dbReference type="AlphaFoldDB" id="A0A838CSF0"/>
<feature type="domain" description="NAD(P)-binding" evidence="1">
    <location>
        <begin position="10"/>
        <end position="113"/>
    </location>
</feature>
<dbReference type="InterPro" id="IPR036291">
    <property type="entry name" value="NAD(P)-bd_dom_sf"/>
</dbReference>
<keyword evidence="3" id="KW-1185">Reference proteome</keyword>
<evidence type="ECO:0000259" key="1">
    <source>
        <dbReference type="Pfam" id="PF13460"/>
    </source>
</evidence>
<dbReference type="SUPFAM" id="SSF51735">
    <property type="entry name" value="NAD(P)-binding Rossmann-fold domains"/>
    <property type="match status" value="1"/>
</dbReference>
<organism evidence="2 3">
    <name type="scientific">Halobacillus locisalis</name>
    <dbReference type="NCBI Taxonomy" id="220753"/>
    <lineage>
        <taxon>Bacteria</taxon>
        <taxon>Bacillati</taxon>
        <taxon>Bacillota</taxon>
        <taxon>Bacilli</taxon>
        <taxon>Bacillales</taxon>
        <taxon>Bacillaceae</taxon>
        <taxon>Halobacillus</taxon>
    </lineage>
</organism>
<gene>
    <name evidence="2" type="ORF">H0266_08605</name>
</gene>
<comment type="caution">
    <text evidence="2">The sequence shown here is derived from an EMBL/GenBank/DDBJ whole genome shotgun (WGS) entry which is preliminary data.</text>
</comment>
<dbReference type="Gene3D" id="3.40.50.720">
    <property type="entry name" value="NAD(P)-binding Rossmann-like Domain"/>
    <property type="match status" value="1"/>
</dbReference>
<sequence>MKTPVIALTGANGNVGRYVIENLKGDLDIVALSVRGDGEHTDHVTWRACDVYSLSDIEAGIEGADVAVYLMDSMLPKATLTQGSPNNLHMIATDNFAKAAKNQGVKHIIHCSNSIPLDVSELSEIEEVLRSYGTPVTTIRSSRIKKAMCTSFIKKAQTHQNDVRSVQRIPAPRGWTADDVALHYVRWLGEVLNPVVQTTTKENHSCQIGLSFLKKPLIEMVYDEDQSTSDLAVYSIRRGLLVDTNRHQLARFEFRKIPRKPECMAAIHDYVPSLPWPFYRMTQAFAHRFIMAWFRFHMSKLTSYR</sequence>
<name>A0A838CSF0_9BACI</name>
<accession>A0A838CSF0</accession>